<reference evidence="2" key="1">
    <citation type="submission" date="2020-08" db="EMBL/GenBank/DDBJ databases">
        <title>Multicomponent nature underlies the extraordinary mechanical properties of spider dragline silk.</title>
        <authorList>
            <person name="Kono N."/>
            <person name="Nakamura H."/>
            <person name="Mori M."/>
            <person name="Yoshida Y."/>
            <person name="Ohtoshi R."/>
            <person name="Malay A.D."/>
            <person name="Moran D.A.P."/>
            <person name="Tomita M."/>
            <person name="Numata K."/>
            <person name="Arakawa K."/>
        </authorList>
    </citation>
    <scope>NUCLEOTIDE SEQUENCE</scope>
</reference>
<dbReference type="AlphaFoldDB" id="A0A8X6V3R1"/>
<feature type="region of interest" description="Disordered" evidence="1">
    <location>
        <begin position="1"/>
        <end position="24"/>
    </location>
</feature>
<name>A0A8X6V3R1_TRICX</name>
<evidence type="ECO:0000313" key="3">
    <source>
        <dbReference type="Proteomes" id="UP000887159"/>
    </source>
</evidence>
<evidence type="ECO:0000256" key="1">
    <source>
        <dbReference type="SAM" id="MobiDB-lite"/>
    </source>
</evidence>
<dbReference type="Proteomes" id="UP000887159">
    <property type="component" value="Unassembled WGS sequence"/>
</dbReference>
<keyword evidence="3" id="KW-1185">Reference proteome</keyword>
<evidence type="ECO:0000313" key="2">
    <source>
        <dbReference type="EMBL" id="GFX98158.1"/>
    </source>
</evidence>
<protein>
    <submittedName>
        <fullName evidence="2">Uncharacterized protein</fullName>
    </submittedName>
</protein>
<gene>
    <name evidence="2" type="ORF">TNCV_4908021</name>
</gene>
<comment type="caution">
    <text evidence="2">The sequence shown here is derived from an EMBL/GenBank/DDBJ whole genome shotgun (WGS) entry which is preliminary data.</text>
</comment>
<accession>A0A8X6V3R1</accession>
<organism evidence="2 3">
    <name type="scientific">Trichonephila clavipes</name>
    <name type="common">Golden silk orbweaver</name>
    <name type="synonym">Nephila clavipes</name>
    <dbReference type="NCBI Taxonomy" id="2585209"/>
    <lineage>
        <taxon>Eukaryota</taxon>
        <taxon>Metazoa</taxon>
        <taxon>Ecdysozoa</taxon>
        <taxon>Arthropoda</taxon>
        <taxon>Chelicerata</taxon>
        <taxon>Arachnida</taxon>
        <taxon>Araneae</taxon>
        <taxon>Araneomorphae</taxon>
        <taxon>Entelegynae</taxon>
        <taxon>Araneoidea</taxon>
        <taxon>Nephilidae</taxon>
        <taxon>Trichonephila</taxon>
    </lineage>
</organism>
<feature type="compositionally biased region" description="Polar residues" evidence="1">
    <location>
        <begin position="54"/>
        <end position="64"/>
    </location>
</feature>
<dbReference type="EMBL" id="BMAU01021201">
    <property type="protein sequence ID" value="GFX98158.1"/>
    <property type="molecule type" value="Genomic_DNA"/>
</dbReference>
<feature type="region of interest" description="Disordered" evidence="1">
    <location>
        <begin position="37"/>
        <end position="97"/>
    </location>
</feature>
<proteinExistence type="predicted"/>
<sequence length="148" mass="16924">MRRREPTPKVPPLASAGVGGVKTKMLRVGVRQNDMDSYQHEMGRPPLSPKHTKIQTPHKTSKQQNDPKKLICMTTPNQNFNRNKEREKKNYNSKSSAFTKSNALTCSTCPQKKIRCNQYLFPKHNIAPTIKISSQPEQQINKKKIDKP</sequence>